<reference evidence="2" key="1">
    <citation type="journal article" date="2020" name="Nature">
        <title>Giant virus diversity and host interactions through global metagenomics.</title>
        <authorList>
            <person name="Schulz F."/>
            <person name="Roux S."/>
            <person name="Paez-Espino D."/>
            <person name="Jungbluth S."/>
            <person name="Walsh D.A."/>
            <person name="Denef V.J."/>
            <person name="McMahon K.D."/>
            <person name="Konstantinidis K.T."/>
            <person name="Eloe-Fadrosh E.A."/>
            <person name="Kyrpides N.C."/>
            <person name="Woyke T."/>
        </authorList>
    </citation>
    <scope>NUCLEOTIDE SEQUENCE</scope>
    <source>
        <strain evidence="2">GVMAG-M-3300023179-99</strain>
    </source>
</reference>
<feature type="compositionally biased region" description="Basic and acidic residues" evidence="1">
    <location>
        <begin position="158"/>
        <end position="167"/>
    </location>
</feature>
<protein>
    <recommendedName>
        <fullName evidence="3">Glutaredoxin domain-containing protein</fullName>
    </recommendedName>
</protein>
<name>A0A6C0HFQ5_9ZZZZ</name>
<feature type="region of interest" description="Disordered" evidence="1">
    <location>
        <begin position="109"/>
        <end position="173"/>
    </location>
</feature>
<proteinExistence type="predicted"/>
<feature type="compositionally biased region" description="Polar residues" evidence="1">
    <location>
        <begin position="109"/>
        <end position="125"/>
    </location>
</feature>
<evidence type="ECO:0000313" key="2">
    <source>
        <dbReference type="EMBL" id="QHT79284.1"/>
    </source>
</evidence>
<dbReference type="EMBL" id="MN739947">
    <property type="protein sequence ID" value="QHT79284.1"/>
    <property type="molecule type" value="Genomic_DNA"/>
</dbReference>
<organism evidence="2">
    <name type="scientific">viral metagenome</name>
    <dbReference type="NCBI Taxonomy" id="1070528"/>
    <lineage>
        <taxon>unclassified sequences</taxon>
        <taxon>metagenomes</taxon>
        <taxon>organismal metagenomes</taxon>
    </lineage>
</organism>
<feature type="compositionally biased region" description="Basic and acidic residues" evidence="1">
    <location>
        <begin position="139"/>
        <end position="149"/>
    </location>
</feature>
<evidence type="ECO:0000256" key="1">
    <source>
        <dbReference type="SAM" id="MobiDB-lite"/>
    </source>
</evidence>
<sequence length="173" mass="19459">MSQPYLFYSERCPHSKQIMETLKALNKTSLYKFILVETLPRHQIPEFLKKVPTLYNPESKEVIVGKDIFGYIGKPTNSRAELPTKQQPVVGDISAWGFEGRNSLTEAFSDWNSPTSHGTEGNSMYTFLGGPAPSGPSESKPENTLEKGVSDVTQRMQAMEEQRKKEFGGIQRK</sequence>
<evidence type="ECO:0008006" key="3">
    <source>
        <dbReference type="Google" id="ProtNLM"/>
    </source>
</evidence>
<dbReference type="AlphaFoldDB" id="A0A6C0HFQ5"/>
<accession>A0A6C0HFQ5</accession>